<evidence type="ECO:0000313" key="4">
    <source>
        <dbReference type="EMBL" id="RIA78091.1"/>
    </source>
</evidence>
<gene>
    <name evidence="4" type="ORF">EI71_00402</name>
</gene>
<sequence length="266" mass="28564">MQLADKIRIIRKARGYSQEQLGDRLSRVSENGISRQAVSDWENGKTEPKLDNIRDLAEVLNVSYDALLDESIDLEEPKVLSKILGEKETEPNIVATPNRLHLLHYEYISKTKLFNMPLVHINIGFGVRRAKGVIAIGNIATGLLSIGLVSVGLISLGVLSLGLLFAFGALSLGFLSIGAIAIGFLSIASISVGYFSIGAIGVGKYSIGALAYGSSISYGSKAFGGCPIETNNGEISYTKEQIKNIIESNAKNVPYFIKQIFIGLGA</sequence>
<dbReference type="GO" id="GO:0003677">
    <property type="term" value="F:DNA binding"/>
    <property type="evidence" value="ECO:0007669"/>
    <property type="project" value="UniProtKB-KW"/>
</dbReference>
<evidence type="ECO:0000313" key="5">
    <source>
        <dbReference type="Proteomes" id="UP000266506"/>
    </source>
</evidence>
<dbReference type="EMBL" id="QXEV01000003">
    <property type="protein sequence ID" value="RIA78091.1"/>
    <property type="molecule type" value="Genomic_DNA"/>
</dbReference>
<keyword evidence="2" id="KW-0812">Transmembrane</keyword>
<dbReference type="AlphaFoldDB" id="A0A397S5U2"/>
<accession>A0A397S5U2</accession>
<protein>
    <submittedName>
        <fullName evidence="4">DNA-binding XRE family transcriptional regulator</fullName>
    </submittedName>
</protein>
<keyword evidence="1 4" id="KW-0238">DNA-binding</keyword>
<dbReference type="PANTHER" id="PTHR46558:SF11">
    <property type="entry name" value="HTH-TYPE TRANSCRIPTIONAL REGULATOR XRE"/>
    <property type="match status" value="1"/>
</dbReference>
<dbReference type="PANTHER" id="PTHR46558">
    <property type="entry name" value="TRACRIPTIONAL REGULATORY PROTEIN-RELATED-RELATED"/>
    <property type="match status" value="1"/>
</dbReference>
<feature type="transmembrane region" description="Helical" evidence="2">
    <location>
        <begin position="172"/>
        <end position="197"/>
    </location>
</feature>
<dbReference type="Pfam" id="PF01381">
    <property type="entry name" value="HTH_3"/>
    <property type="match status" value="1"/>
</dbReference>
<dbReference type="InParanoid" id="A0A397S5U2"/>
<keyword evidence="2" id="KW-1133">Transmembrane helix</keyword>
<dbReference type="CDD" id="cd00093">
    <property type="entry name" value="HTH_XRE"/>
    <property type="match status" value="1"/>
</dbReference>
<proteinExistence type="predicted"/>
<evidence type="ECO:0000256" key="1">
    <source>
        <dbReference type="ARBA" id="ARBA00023125"/>
    </source>
</evidence>
<dbReference type="Proteomes" id="UP000266506">
    <property type="component" value="Unassembled WGS sequence"/>
</dbReference>
<dbReference type="InterPro" id="IPR001387">
    <property type="entry name" value="Cro/C1-type_HTH"/>
</dbReference>
<feature type="transmembrane region" description="Helical" evidence="2">
    <location>
        <begin position="133"/>
        <end position="166"/>
    </location>
</feature>
<keyword evidence="2" id="KW-0472">Membrane</keyword>
<feature type="domain" description="HTH cro/C1-type" evidence="3">
    <location>
        <begin position="7"/>
        <end position="67"/>
    </location>
</feature>
<name>A0A397S5U2_9MOLU</name>
<dbReference type="Gene3D" id="1.10.260.40">
    <property type="entry name" value="lambda repressor-like DNA-binding domains"/>
    <property type="match status" value="1"/>
</dbReference>
<dbReference type="SUPFAM" id="SSF47413">
    <property type="entry name" value="lambda repressor-like DNA-binding domains"/>
    <property type="match status" value="1"/>
</dbReference>
<dbReference type="SMART" id="SM00530">
    <property type="entry name" value="HTH_XRE"/>
    <property type="match status" value="1"/>
</dbReference>
<dbReference type="PROSITE" id="PS50943">
    <property type="entry name" value="HTH_CROC1"/>
    <property type="match status" value="1"/>
</dbReference>
<comment type="caution">
    <text evidence="4">The sequence shown here is derived from an EMBL/GenBank/DDBJ whole genome shotgun (WGS) entry which is preliminary data.</text>
</comment>
<evidence type="ECO:0000259" key="3">
    <source>
        <dbReference type="PROSITE" id="PS50943"/>
    </source>
</evidence>
<dbReference type="RefSeq" id="WP_162849685.1">
    <property type="nucleotide sequence ID" value="NZ_QXEV01000003.1"/>
</dbReference>
<dbReference type="InterPro" id="IPR010982">
    <property type="entry name" value="Lambda_DNA-bd_dom_sf"/>
</dbReference>
<organism evidence="4 5">
    <name type="scientific">Anaeroplasma bactoclasticum</name>
    <dbReference type="NCBI Taxonomy" id="2088"/>
    <lineage>
        <taxon>Bacteria</taxon>
        <taxon>Bacillati</taxon>
        <taxon>Mycoplasmatota</taxon>
        <taxon>Mollicutes</taxon>
        <taxon>Anaeroplasmatales</taxon>
        <taxon>Anaeroplasmataceae</taxon>
        <taxon>Anaeroplasma</taxon>
    </lineage>
</organism>
<evidence type="ECO:0000256" key="2">
    <source>
        <dbReference type="SAM" id="Phobius"/>
    </source>
</evidence>
<keyword evidence="5" id="KW-1185">Reference proteome</keyword>
<reference evidence="4 5" key="1">
    <citation type="submission" date="2018-08" db="EMBL/GenBank/DDBJ databases">
        <title>Genomic Encyclopedia of Archaeal and Bacterial Type Strains, Phase II (KMG-II): from individual species to whole genera.</title>
        <authorList>
            <person name="Goeker M."/>
        </authorList>
    </citation>
    <scope>NUCLEOTIDE SEQUENCE [LARGE SCALE GENOMIC DNA]</scope>
    <source>
        <strain evidence="4 5">ATCC 27112</strain>
    </source>
</reference>